<comment type="caution">
    <text evidence="4">The sequence shown here is derived from an EMBL/GenBank/DDBJ whole genome shotgun (WGS) entry which is preliminary data.</text>
</comment>
<dbReference type="EMBL" id="JBHUCO010000012">
    <property type="protein sequence ID" value="MFD1518253.1"/>
    <property type="molecule type" value="Genomic_DNA"/>
</dbReference>
<proteinExistence type="predicted"/>
<feature type="compositionally biased region" description="Low complexity" evidence="1">
    <location>
        <begin position="229"/>
        <end position="243"/>
    </location>
</feature>
<feature type="compositionally biased region" description="Low complexity" evidence="1">
    <location>
        <begin position="23"/>
        <end position="37"/>
    </location>
</feature>
<feature type="transmembrane region" description="Helical" evidence="2">
    <location>
        <begin position="269"/>
        <end position="292"/>
    </location>
</feature>
<feature type="domain" description="DUF3566" evidence="3">
    <location>
        <begin position="251"/>
        <end position="367"/>
    </location>
</feature>
<feature type="compositionally biased region" description="Basic and acidic residues" evidence="1">
    <location>
        <begin position="1"/>
        <end position="15"/>
    </location>
</feature>
<evidence type="ECO:0000256" key="2">
    <source>
        <dbReference type="SAM" id="Phobius"/>
    </source>
</evidence>
<name>A0ABW4ETQ6_9PSEU</name>
<feature type="compositionally biased region" description="Basic and acidic residues" evidence="1">
    <location>
        <begin position="68"/>
        <end position="82"/>
    </location>
</feature>
<dbReference type="Pfam" id="PF12089">
    <property type="entry name" value="DUF3566"/>
    <property type="match status" value="1"/>
</dbReference>
<dbReference type="RefSeq" id="WP_379659010.1">
    <property type="nucleotide sequence ID" value="NZ_BAAAUS010000006.1"/>
</dbReference>
<feature type="compositionally biased region" description="Basic and acidic residues" evidence="1">
    <location>
        <begin position="193"/>
        <end position="202"/>
    </location>
</feature>
<sequence length="369" mass="36857">MNDKTRKPNEPDGRGRVATGESAAAGGADTKGGAAPADPQVTNGAAASAGSPGPESAGGADDGAATSRTKDDKSDVPARPDPEGPEAVTTELRLPTSANGSASRPVPGAPGDGAATTKPDKADAARPAENGVPVPKAAAAPPPGPPNRRPATAPAPPTPPPPTQAPPAQAPSPQAPATPAGPPPWNRIPGKAAPERFERAGNDRPAGGLLEDAPTTFLEPPALPGVSSDADAPGSEGEGASAGRPRRSRPPRQAALQLKRLDPWSVLKLALVLAVVLFFIWMVAVGVLYGVLDGMGVWDRLNGTYADLVSGEAPTGSPLISAGRVFGLAAVIGAINSLLFAVAVTIGAFVYNVSADLVGGIEVTLSERD</sequence>
<feature type="compositionally biased region" description="Low complexity" evidence="1">
    <location>
        <begin position="44"/>
        <end position="65"/>
    </location>
</feature>
<evidence type="ECO:0000259" key="3">
    <source>
        <dbReference type="Pfam" id="PF12089"/>
    </source>
</evidence>
<evidence type="ECO:0000313" key="4">
    <source>
        <dbReference type="EMBL" id="MFD1518253.1"/>
    </source>
</evidence>
<evidence type="ECO:0000313" key="5">
    <source>
        <dbReference type="Proteomes" id="UP001597114"/>
    </source>
</evidence>
<accession>A0ABW4ETQ6</accession>
<keyword evidence="5" id="KW-1185">Reference proteome</keyword>
<keyword evidence="2" id="KW-1133">Transmembrane helix</keyword>
<feature type="compositionally biased region" description="Pro residues" evidence="1">
    <location>
        <begin position="140"/>
        <end position="186"/>
    </location>
</feature>
<evidence type="ECO:0000256" key="1">
    <source>
        <dbReference type="SAM" id="MobiDB-lite"/>
    </source>
</evidence>
<protein>
    <submittedName>
        <fullName evidence="4">DUF3566 domain-containing protein</fullName>
    </submittedName>
</protein>
<organism evidence="4 5">
    <name type="scientific">Pseudonocardia yunnanensis</name>
    <dbReference type="NCBI Taxonomy" id="58107"/>
    <lineage>
        <taxon>Bacteria</taxon>
        <taxon>Bacillati</taxon>
        <taxon>Actinomycetota</taxon>
        <taxon>Actinomycetes</taxon>
        <taxon>Pseudonocardiales</taxon>
        <taxon>Pseudonocardiaceae</taxon>
        <taxon>Pseudonocardia</taxon>
    </lineage>
</organism>
<feature type="transmembrane region" description="Helical" evidence="2">
    <location>
        <begin position="325"/>
        <end position="351"/>
    </location>
</feature>
<dbReference type="InterPro" id="IPR021949">
    <property type="entry name" value="DUF3566_TM"/>
</dbReference>
<dbReference type="Proteomes" id="UP001597114">
    <property type="component" value="Unassembled WGS sequence"/>
</dbReference>
<feature type="region of interest" description="Disordered" evidence="1">
    <location>
        <begin position="1"/>
        <end position="253"/>
    </location>
</feature>
<keyword evidence="2" id="KW-0472">Membrane</keyword>
<keyword evidence="2" id="KW-0812">Transmembrane</keyword>
<reference evidence="5" key="1">
    <citation type="journal article" date="2019" name="Int. J. Syst. Evol. Microbiol.">
        <title>The Global Catalogue of Microorganisms (GCM) 10K type strain sequencing project: providing services to taxonomists for standard genome sequencing and annotation.</title>
        <authorList>
            <consortium name="The Broad Institute Genomics Platform"/>
            <consortium name="The Broad Institute Genome Sequencing Center for Infectious Disease"/>
            <person name="Wu L."/>
            <person name="Ma J."/>
        </authorList>
    </citation>
    <scope>NUCLEOTIDE SEQUENCE [LARGE SCALE GENOMIC DNA]</scope>
    <source>
        <strain evidence="5">CCM 7043</strain>
    </source>
</reference>
<gene>
    <name evidence="4" type="ORF">ACFSJD_12175</name>
</gene>